<accession>A0A8K0JQI8</accession>
<name>A0A8K0JQI8_9TREE</name>
<gene>
    <name evidence="7" type="ORF">FFLO_00926</name>
</gene>
<dbReference type="Pfam" id="PF25772">
    <property type="entry name" value="HEAT_RRP12_N"/>
    <property type="match status" value="1"/>
</dbReference>
<evidence type="ECO:0000256" key="1">
    <source>
        <dbReference type="ARBA" id="ARBA00004123"/>
    </source>
</evidence>
<dbReference type="InterPro" id="IPR052087">
    <property type="entry name" value="RRP12"/>
</dbReference>
<dbReference type="InterPro" id="IPR016024">
    <property type="entry name" value="ARM-type_fold"/>
</dbReference>
<comment type="caution">
    <text evidence="7">The sequence shown here is derived from an EMBL/GenBank/DDBJ whole genome shotgun (WGS) entry which is preliminary data.</text>
</comment>
<dbReference type="EMBL" id="JABELV010000011">
    <property type="protein sequence ID" value="KAG7571101.1"/>
    <property type="molecule type" value="Genomic_DNA"/>
</dbReference>
<feature type="region of interest" description="Disordered" evidence="4">
    <location>
        <begin position="1116"/>
        <end position="1246"/>
    </location>
</feature>
<dbReference type="InterPro" id="IPR057860">
    <property type="entry name" value="HEAT_RRP12_N"/>
</dbReference>
<dbReference type="Pfam" id="PF08161">
    <property type="entry name" value="RRP12_HEAT"/>
    <property type="match status" value="1"/>
</dbReference>
<comment type="similarity">
    <text evidence="2">Belongs to the RRP12 family.</text>
</comment>
<dbReference type="SUPFAM" id="SSF48371">
    <property type="entry name" value="ARM repeat"/>
    <property type="match status" value="1"/>
</dbReference>
<feature type="region of interest" description="Disordered" evidence="4">
    <location>
        <begin position="1299"/>
        <end position="1365"/>
    </location>
</feature>
<evidence type="ECO:0000259" key="5">
    <source>
        <dbReference type="Pfam" id="PF08161"/>
    </source>
</evidence>
<evidence type="ECO:0000313" key="8">
    <source>
        <dbReference type="Proteomes" id="UP000812966"/>
    </source>
</evidence>
<comment type="subcellular location">
    <subcellularLocation>
        <location evidence="1">Nucleus</location>
    </subcellularLocation>
</comment>
<reference evidence="7" key="1">
    <citation type="submission" date="2020-04" db="EMBL/GenBank/DDBJ databases">
        <title>Analysis of mating type loci in Filobasidium floriforme.</title>
        <authorList>
            <person name="Nowrousian M."/>
        </authorList>
    </citation>
    <scope>NUCLEOTIDE SEQUENCE</scope>
    <source>
        <strain evidence="7">CBS 6242</strain>
    </source>
</reference>
<feature type="compositionally biased region" description="Basic and acidic residues" evidence="4">
    <location>
        <begin position="1221"/>
        <end position="1234"/>
    </location>
</feature>
<evidence type="ECO:0000256" key="4">
    <source>
        <dbReference type="SAM" id="MobiDB-lite"/>
    </source>
</evidence>
<sequence>MFVSFSLAKHLQQPRRTPQTRYKKPASYLNRTEMAAGETTSTAPAVDFETALQNIRRLSNSGLAHQKKPAQLLIALEDTLKSSLPDVNGPPFSGTAYFASLVQCLEKACTPKSKDATDYSEGGLIPATLYLMATVVPETPKQVVSNQLNTLLPILIPLFDPCLSHPPALRSLVQIFTTIFLLAPVGLLNSSPLLKRAWNHFLELNVDPRPKVRHLAQEGVRKVLTTPIPPKVVAGDHPYLHRARDWAMGILEEETKGGQSKVKKVKFAGGMVMAGAEDAEGKRAIWVVQGLRGWVSVMDEEDLSSLCPLLLSLPHMPHLTPQIFSLLAHLLSPAPEYASGIPKDEQMPIRELNNLPVILNALLESPPPSSAPADQIEYIQALSSGMLKLSMQDAYITSKEYFSKAWTVLWSNILTHPTATPEARRKAAEGLGSQGLIRYCVSAEMITQAVQYKKFGGDLEAKRQKMKPPLLSKILNQLERAMATQPLLLPYLLPILTALVSKMRSGIVEKEEKTDNSKSSSPAQILLLDAVISVADLRAQPGFQDKEKVDDVVGMAFEVMGVEAVLRSLPLNIEPDASGKVPQPGRAHLLPLMRSRITNDSLSFFTNKLVPMSERSFERKVKAEEGGRAGEAKVWEVIIGQIWDCLPGFVDLARDLREGFTTQFASLLAQLLYGQPLLRGPILRALSNVITSVQTLSRSGTDAEELLKTFGVDQQDAAQNVAHLKKMAGEMLAVLFNVFSSVPREHRGQVGDVIGLWLGIMDEKEVTATYEKVTSHLASALSQPSSSTGGLPPVSHTMLDLLIILIPHLPSAPATALFNAASTGNLIENSDAAIQKKSYRILTRLIELNKASVLQGEGFDQFVQKLVDVSASIGPGAQRDRMLLLITLVPILPKTRLHLIPTLVTEAVLGTKEVNEKARNAAFDLLVVMARKMSEGGVVDQQLLKGDGADAEKDDEAMEGDAPVGNAVASVQEYTTMVAAGLAASTPHMISATITALSRLMFEFQDDLPRDMLDEMVATIVVFVASKNREIVKSALGFVKVAVVSLPESTLRPQLGALVPALLGWVHDHKNHFKTKTIHIFERMIRKFGYDSVYRKAGEGDEKKVLEHIKKKKDRAKRQKIAKAQNGDEEDEEAVQRKTSGNAFDDALYGSASEESDDEEVEKAVAGKKAQQKIRKGKDTGAFIREDDDAPMDLLDRSIAGRVTGQNPNANKRRRPGQDAADFKTDKESGRMIIDEDGSDQEPSAGDVLAGSAYQTAITSVDGMSRDARGRLKLNKANKRGRAVEAENDVDMLEGIMDDDRDRKKKARRVPEKLGTEFRSKRAGGDIKPAGQDVSPYSYVPLGKATKQKGPNKVNLTNKKRGSRQ</sequence>
<dbReference type="PANTHER" id="PTHR48287">
    <property type="entry name" value="ARM REPEAT SUPERFAMILY PROTEIN"/>
    <property type="match status" value="1"/>
</dbReference>
<proteinExistence type="inferred from homology"/>
<evidence type="ECO:0000256" key="2">
    <source>
        <dbReference type="ARBA" id="ARBA00007690"/>
    </source>
</evidence>
<evidence type="ECO:0000256" key="3">
    <source>
        <dbReference type="ARBA" id="ARBA00023242"/>
    </source>
</evidence>
<keyword evidence="3" id="KW-0539">Nucleus</keyword>
<feature type="domain" description="RRP12 N-terminal HEAT" evidence="6">
    <location>
        <begin position="71"/>
        <end position="225"/>
    </location>
</feature>
<dbReference type="GO" id="GO:0005634">
    <property type="term" value="C:nucleus"/>
    <property type="evidence" value="ECO:0007669"/>
    <property type="project" value="UniProtKB-SubCell"/>
</dbReference>
<dbReference type="Proteomes" id="UP000812966">
    <property type="component" value="Unassembled WGS sequence"/>
</dbReference>
<dbReference type="PANTHER" id="PTHR48287:SF1">
    <property type="entry name" value="ARM REPEAT SUPERFAMILY PROTEIN"/>
    <property type="match status" value="1"/>
</dbReference>
<protein>
    <recommendedName>
        <fullName evidence="9">Ribosomal RNA-processing protein 12-like conserved domain-containing protein</fullName>
    </recommendedName>
</protein>
<organism evidence="7 8">
    <name type="scientific">Filobasidium floriforme</name>
    <dbReference type="NCBI Taxonomy" id="5210"/>
    <lineage>
        <taxon>Eukaryota</taxon>
        <taxon>Fungi</taxon>
        <taxon>Dikarya</taxon>
        <taxon>Basidiomycota</taxon>
        <taxon>Agaricomycotina</taxon>
        <taxon>Tremellomycetes</taxon>
        <taxon>Filobasidiales</taxon>
        <taxon>Filobasidiaceae</taxon>
        <taxon>Filobasidium</taxon>
    </lineage>
</organism>
<dbReference type="Gene3D" id="1.25.10.10">
    <property type="entry name" value="Leucine-rich Repeat Variant"/>
    <property type="match status" value="1"/>
</dbReference>
<feature type="domain" description="RRP12 HEAT" evidence="5">
    <location>
        <begin position="422"/>
        <end position="741"/>
    </location>
</feature>
<evidence type="ECO:0008006" key="9">
    <source>
        <dbReference type="Google" id="ProtNLM"/>
    </source>
</evidence>
<dbReference type="InterPro" id="IPR011989">
    <property type="entry name" value="ARM-like"/>
</dbReference>
<feature type="compositionally biased region" description="Basic and acidic residues" evidence="4">
    <location>
        <begin position="1309"/>
        <end position="1325"/>
    </location>
</feature>
<feature type="region of interest" description="Disordered" evidence="4">
    <location>
        <begin position="1"/>
        <end position="23"/>
    </location>
</feature>
<dbReference type="InterPro" id="IPR012978">
    <property type="entry name" value="HEAT_RRP12"/>
</dbReference>
<evidence type="ECO:0000259" key="6">
    <source>
        <dbReference type="Pfam" id="PF25772"/>
    </source>
</evidence>
<keyword evidence="8" id="KW-1185">Reference proteome</keyword>
<evidence type="ECO:0000313" key="7">
    <source>
        <dbReference type="EMBL" id="KAG7571101.1"/>
    </source>
</evidence>